<keyword evidence="2" id="KW-1185">Reference proteome</keyword>
<reference evidence="1 2" key="1">
    <citation type="journal article" date="2019" name="Nat. Ecol. Evol.">
        <title>Megaphylogeny resolves global patterns of mushroom evolution.</title>
        <authorList>
            <person name="Varga T."/>
            <person name="Krizsan K."/>
            <person name="Foldi C."/>
            <person name="Dima B."/>
            <person name="Sanchez-Garcia M."/>
            <person name="Sanchez-Ramirez S."/>
            <person name="Szollosi G.J."/>
            <person name="Szarkandi J.G."/>
            <person name="Papp V."/>
            <person name="Albert L."/>
            <person name="Andreopoulos W."/>
            <person name="Angelini C."/>
            <person name="Antonin V."/>
            <person name="Barry K.W."/>
            <person name="Bougher N.L."/>
            <person name="Buchanan P."/>
            <person name="Buyck B."/>
            <person name="Bense V."/>
            <person name="Catcheside P."/>
            <person name="Chovatia M."/>
            <person name="Cooper J."/>
            <person name="Damon W."/>
            <person name="Desjardin D."/>
            <person name="Finy P."/>
            <person name="Geml J."/>
            <person name="Haridas S."/>
            <person name="Hughes K."/>
            <person name="Justo A."/>
            <person name="Karasinski D."/>
            <person name="Kautmanova I."/>
            <person name="Kiss B."/>
            <person name="Kocsube S."/>
            <person name="Kotiranta H."/>
            <person name="LaButti K.M."/>
            <person name="Lechner B.E."/>
            <person name="Liimatainen K."/>
            <person name="Lipzen A."/>
            <person name="Lukacs Z."/>
            <person name="Mihaltcheva S."/>
            <person name="Morgado L.N."/>
            <person name="Niskanen T."/>
            <person name="Noordeloos M.E."/>
            <person name="Ohm R.A."/>
            <person name="Ortiz-Santana B."/>
            <person name="Ovrebo C."/>
            <person name="Racz N."/>
            <person name="Riley R."/>
            <person name="Savchenko A."/>
            <person name="Shiryaev A."/>
            <person name="Soop K."/>
            <person name="Spirin V."/>
            <person name="Szebenyi C."/>
            <person name="Tomsovsky M."/>
            <person name="Tulloss R.E."/>
            <person name="Uehling J."/>
            <person name="Grigoriev I.V."/>
            <person name="Vagvolgyi C."/>
            <person name="Papp T."/>
            <person name="Martin F.M."/>
            <person name="Miettinen O."/>
            <person name="Hibbett D.S."/>
            <person name="Nagy L.G."/>
        </authorList>
    </citation>
    <scope>NUCLEOTIDE SEQUENCE [LARGE SCALE GENOMIC DNA]</scope>
    <source>
        <strain evidence="1 2">NL-1719</strain>
    </source>
</reference>
<accession>A0ACD3ANF2</accession>
<gene>
    <name evidence="1" type="ORF">BDN72DRAFT_844372</name>
</gene>
<dbReference type="EMBL" id="ML208405">
    <property type="protein sequence ID" value="TFK66442.1"/>
    <property type="molecule type" value="Genomic_DNA"/>
</dbReference>
<evidence type="ECO:0000313" key="1">
    <source>
        <dbReference type="EMBL" id="TFK66442.1"/>
    </source>
</evidence>
<dbReference type="Proteomes" id="UP000308600">
    <property type="component" value="Unassembled WGS sequence"/>
</dbReference>
<proteinExistence type="predicted"/>
<name>A0ACD3ANF2_9AGAR</name>
<protein>
    <submittedName>
        <fullName evidence="1">Uncharacterized protein</fullName>
    </submittedName>
</protein>
<organism evidence="1 2">
    <name type="scientific">Pluteus cervinus</name>
    <dbReference type="NCBI Taxonomy" id="181527"/>
    <lineage>
        <taxon>Eukaryota</taxon>
        <taxon>Fungi</taxon>
        <taxon>Dikarya</taxon>
        <taxon>Basidiomycota</taxon>
        <taxon>Agaricomycotina</taxon>
        <taxon>Agaricomycetes</taxon>
        <taxon>Agaricomycetidae</taxon>
        <taxon>Agaricales</taxon>
        <taxon>Pluteineae</taxon>
        <taxon>Pluteaceae</taxon>
        <taxon>Pluteus</taxon>
    </lineage>
</organism>
<sequence>MDTESKAFRLLDLPTELVNDILGHVPLHHDLLNFALASRFCSSLAIPQHTEYRVIYFHDDHIDEIWTHLAQRPNLAFNIREIHVMNEEAEDEDDLCLGPSWHWPRTFFQSTHDVFPKSTEELHEDMFTALTCMRRLERVHWNWASKESEHLIPKVLEILKGITTLKHLSFNQLKEFTTDLPLEKHPLWAMSAFESLSLDGSAWYSLPRADIGKRSLVTWFHSLSSLQSLRMDVDPFLRCSQKLSLPNLRYLGLHGDTVLGIQMMDFLERHPGIEGLAMSLRRLYTCIVLKDFLPNLKQLACLPAFLLDLQALSTTWDITGSPSWHLEYLNIESGWWNRDEYEEQDFIKNLCDFTYLDRTSLRILSLDVSGSVESLRKLAETFPRIEELQLSTALYHRGRQTTRRCKFSDMILIFPHFHNLRVIHGHSIWMDLSTRVWTDFSHLSPEEHHNKYNVLPIDPVTNFALNACTNPRRILIGKLYTQTDEWTYNTEVNHRVLALARRCRKLERVDSNMTDDDIIWIRRKKLDWGKIKVMADWLGVGKNKADTEWEEVDYTVRERCSKNPFETMPKRYADGI</sequence>
<evidence type="ECO:0000313" key="2">
    <source>
        <dbReference type="Proteomes" id="UP000308600"/>
    </source>
</evidence>